<evidence type="ECO:0000256" key="5">
    <source>
        <dbReference type="ARBA" id="ARBA00023163"/>
    </source>
</evidence>
<keyword evidence="1 6" id="KW-0597">Phosphoprotein</keyword>
<accession>A0A177K7Y5</accession>
<keyword evidence="8" id="KW-0808">Transferase</keyword>
<organism evidence="8 9">
    <name type="scientific">Microbacterium oleivorans</name>
    <dbReference type="NCBI Taxonomy" id="273677"/>
    <lineage>
        <taxon>Bacteria</taxon>
        <taxon>Bacillati</taxon>
        <taxon>Actinomycetota</taxon>
        <taxon>Actinomycetes</taxon>
        <taxon>Micrococcales</taxon>
        <taxon>Microbacteriaceae</taxon>
        <taxon>Microbacterium</taxon>
    </lineage>
</organism>
<dbReference type="GO" id="GO:0016301">
    <property type="term" value="F:kinase activity"/>
    <property type="evidence" value="ECO:0007669"/>
    <property type="project" value="UniProtKB-KW"/>
</dbReference>
<keyword evidence="3" id="KW-0805">Transcription regulation</keyword>
<dbReference type="GO" id="GO:0000160">
    <property type="term" value="P:phosphorelay signal transduction system"/>
    <property type="evidence" value="ECO:0007669"/>
    <property type="project" value="UniProtKB-KW"/>
</dbReference>
<dbReference type="InterPro" id="IPR001789">
    <property type="entry name" value="Sig_transdc_resp-reg_receiver"/>
</dbReference>
<evidence type="ECO:0000256" key="1">
    <source>
        <dbReference type="ARBA" id="ARBA00022553"/>
    </source>
</evidence>
<evidence type="ECO:0000256" key="6">
    <source>
        <dbReference type="PROSITE-ProRule" id="PRU00169"/>
    </source>
</evidence>
<dbReference type="Pfam" id="PF00072">
    <property type="entry name" value="Response_reg"/>
    <property type="match status" value="1"/>
</dbReference>
<proteinExistence type="predicted"/>
<dbReference type="Proteomes" id="UP000076998">
    <property type="component" value="Unassembled WGS sequence"/>
</dbReference>
<evidence type="ECO:0000313" key="8">
    <source>
        <dbReference type="EMBL" id="OAH49510.1"/>
    </source>
</evidence>
<dbReference type="FunFam" id="3.40.50.2300:FF:000001">
    <property type="entry name" value="DNA-binding response regulator PhoB"/>
    <property type="match status" value="1"/>
</dbReference>
<evidence type="ECO:0000313" key="9">
    <source>
        <dbReference type="Proteomes" id="UP000076998"/>
    </source>
</evidence>
<dbReference type="PROSITE" id="PS50110">
    <property type="entry name" value="RESPONSE_REGULATORY"/>
    <property type="match status" value="1"/>
</dbReference>
<sequence>MTRGERVAHVLVVEDDVDVASLLQQVLARVGHEVSVAHDGGAGLDAAHARHPDVVILDWMMPIKTGIEVCSELRADPAFADTRILMLTARSSPHDVSRAKAAGVDDYVVKPFTPRQLRERVENLLVG</sequence>
<gene>
    <name evidence="8" type="ORF">AYL44_10720</name>
</gene>
<dbReference type="GO" id="GO:0003677">
    <property type="term" value="F:DNA binding"/>
    <property type="evidence" value="ECO:0007669"/>
    <property type="project" value="UniProtKB-KW"/>
</dbReference>
<dbReference type="AlphaFoldDB" id="A0A177K7Y5"/>
<evidence type="ECO:0000256" key="3">
    <source>
        <dbReference type="ARBA" id="ARBA00023015"/>
    </source>
</evidence>
<dbReference type="SUPFAM" id="SSF52172">
    <property type="entry name" value="CheY-like"/>
    <property type="match status" value="1"/>
</dbReference>
<dbReference type="SMART" id="SM00448">
    <property type="entry name" value="REC"/>
    <property type="match status" value="1"/>
</dbReference>
<name>A0A177K7Y5_9MICO</name>
<dbReference type="PANTHER" id="PTHR44591">
    <property type="entry name" value="STRESS RESPONSE REGULATOR PROTEIN 1"/>
    <property type="match status" value="1"/>
</dbReference>
<keyword evidence="2" id="KW-0902">Two-component regulatory system</keyword>
<keyword evidence="8" id="KW-0418">Kinase</keyword>
<dbReference type="CDD" id="cd17574">
    <property type="entry name" value="REC_OmpR"/>
    <property type="match status" value="1"/>
</dbReference>
<keyword evidence="5" id="KW-0804">Transcription</keyword>
<dbReference type="Gene3D" id="3.40.50.2300">
    <property type="match status" value="1"/>
</dbReference>
<dbReference type="InterPro" id="IPR050595">
    <property type="entry name" value="Bact_response_regulator"/>
</dbReference>
<dbReference type="PANTHER" id="PTHR44591:SF3">
    <property type="entry name" value="RESPONSE REGULATORY DOMAIN-CONTAINING PROTEIN"/>
    <property type="match status" value="1"/>
</dbReference>
<keyword evidence="4" id="KW-0238">DNA-binding</keyword>
<dbReference type="EMBL" id="LSTV01000004">
    <property type="protein sequence ID" value="OAH49510.1"/>
    <property type="molecule type" value="Genomic_DNA"/>
</dbReference>
<reference evidence="8 9" key="1">
    <citation type="submission" date="2016-02" db="EMBL/GenBank/DDBJ databases">
        <authorList>
            <person name="Wen L."/>
            <person name="He K."/>
            <person name="Yang H."/>
        </authorList>
    </citation>
    <scope>NUCLEOTIDE SEQUENCE [LARGE SCALE GENOMIC DNA]</scope>
    <source>
        <strain evidence="8 9">CD11_3</strain>
    </source>
</reference>
<protein>
    <submittedName>
        <fullName evidence="8">Histidine kinase</fullName>
    </submittedName>
</protein>
<feature type="modified residue" description="4-aspartylphosphate" evidence="6">
    <location>
        <position position="58"/>
    </location>
</feature>
<feature type="domain" description="Response regulatory" evidence="7">
    <location>
        <begin position="9"/>
        <end position="125"/>
    </location>
</feature>
<dbReference type="InterPro" id="IPR011006">
    <property type="entry name" value="CheY-like_superfamily"/>
</dbReference>
<dbReference type="OrthoDB" id="3197131at2"/>
<comment type="caution">
    <text evidence="8">The sequence shown here is derived from an EMBL/GenBank/DDBJ whole genome shotgun (WGS) entry which is preliminary data.</text>
</comment>
<evidence type="ECO:0000259" key="7">
    <source>
        <dbReference type="PROSITE" id="PS50110"/>
    </source>
</evidence>
<evidence type="ECO:0000256" key="4">
    <source>
        <dbReference type="ARBA" id="ARBA00023125"/>
    </source>
</evidence>
<evidence type="ECO:0000256" key="2">
    <source>
        <dbReference type="ARBA" id="ARBA00023012"/>
    </source>
</evidence>